<feature type="active site" description="Nucleophile" evidence="4">
    <location>
        <position position="1007"/>
    </location>
</feature>
<dbReference type="InterPro" id="IPR011990">
    <property type="entry name" value="TPR-like_helical_dom_sf"/>
</dbReference>
<dbReference type="CDD" id="cd07199">
    <property type="entry name" value="Pat17_PNPLA8_PNPLA9_like"/>
    <property type="match status" value="1"/>
</dbReference>
<dbReference type="Gene3D" id="1.25.40.10">
    <property type="entry name" value="Tetratricopeptide repeat domain"/>
    <property type="match status" value="1"/>
</dbReference>
<dbReference type="PANTHER" id="PTHR32176">
    <property type="entry name" value="XYLOSE ISOMERASE"/>
    <property type="match status" value="1"/>
</dbReference>
<gene>
    <name evidence="8" type="ORF">C2G38_2250429</name>
</gene>
<evidence type="ECO:0000256" key="6">
    <source>
        <dbReference type="SAM" id="Phobius"/>
    </source>
</evidence>
<evidence type="ECO:0000256" key="3">
    <source>
        <dbReference type="PROSITE-ProRule" id="PRU00339"/>
    </source>
</evidence>
<dbReference type="GO" id="GO:0004620">
    <property type="term" value="F:phospholipase activity"/>
    <property type="evidence" value="ECO:0007669"/>
    <property type="project" value="TreeGrafter"/>
</dbReference>
<keyword evidence="4" id="KW-0442">Lipid degradation</keyword>
<evidence type="ECO:0000256" key="2">
    <source>
        <dbReference type="ARBA" id="ARBA00023098"/>
    </source>
</evidence>
<dbReference type="PANTHER" id="PTHR32176:SF92">
    <property type="entry name" value="XYLOSE ISOMERASE"/>
    <property type="match status" value="1"/>
</dbReference>
<dbReference type="PROSITE" id="PS51635">
    <property type="entry name" value="PNPLA"/>
    <property type="match status" value="1"/>
</dbReference>
<proteinExistence type="inferred from homology"/>
<feature type="transmembrane region" description="Helical" evidence="6">
    <location>
        <begin position="513"/>
        <end position="536"/>
    </location>
</feature>
<keyword evidence="2 4" id="KW-0443">Lipid metabolism</keyword>
<dbReference type="SUPFAM" id="SSF52151">
    <property type="entry name" value="FabD/lysophospholipase-like"/>
    <property type="match status" value="1"/>
</dbReference>
<dbReference type="OrthoDB" id="1658288at2759"/>
<name>A0A397UL64_9GLOM</name>
<keyword evidence="9" id="KW-1185">Reference proteome</keyword>
<dbReference type="STRING" id="44941.A0A397UL64"/>
<dbReference type="InterPro" id="IPR002641">
    <property type="entry name" value="PNPLA_dom"/>
</dbReference>
<comment type="caution">
    <text evidence="8">The sequence shown here is derived from an EMBL/GenBank/DDBJ whole genome shotgun (WGS) entry which is preliminary data.</text>
</comment>
<evidence type="ECO:0000313" key="9">
    <source>
        <dbReference type="Proteomes" id="UP000266673"/>
    </source>
</evidence>
<feature type="domain" description="PNPLA" evidence="7">
    <location>
        <begin position="969"/>
        <end position="1131"/>
    </location>
</feature>
<evidence type="ECO:0000313" key="8">
    <source>
        <dbReference type="EMBL" id="RIB10992.1"/>
    </source>
</evidence>
<feature type="region of interest" description="Disordered" evidence="5">
    <location>
        <begin position="412"/>
        <end position="439"/>
    </location>
</feature>
<dbReference type="SUPFAM" id="SSF48452">
    <property type="entry name" value="TPR-like"/>
    <property type="match status" value="1"/>
</dbReference>
<feature type="compositionally biased region" description="Basic and acidic residues" evidence="5">
    <location>
        <begin position="412"/>
        <end position="428"/>
    </location>
</feature>
<feature type="repeat" description="TPR" evidence="3">
    <location>
        <begin position="889"/>
        <end position="922"/>
    </location>
</feature>
<keyword evidence="3" id="KW-0802">TPR repeat</keyword>
<evidence type="ECO:0000256" key="1">
    <source>
        <dbReference type="ARBA" id="ARBA00010240"/>
    </source>
</evidence>
<feature type="transmembrane region" description="Helical" evidence="6">
    <location>
        <begin position="542"/>
        <end position="562"/>
    </location>
</feature>
<dbReference type="GO" id="GO:0046486">
    <property type="term" value="P:glycerolipid metabolic process"/>
    <property type="evidence" value="ECO:0007669"/>
    <property type="project" value="UniProtKB-ARBA"/>
</dbReference>
<dbReference type="AlphaFoldDB" id="A0A397UL64"/>
<keyword evidence="6" id="KW-0812">Transmembrane</keyword>
<dbReference type="GO" id="GO:0016042">
    <property type="term" value="P:lipid catabolic process"/>
    <property type="evidence" value="ECO:0007669"/>
    <property type="project" value="UniProtKB-UniRule"/>
</dbReference>
<dbReference type="InterPro" id="IPR016035">
    <property type="entry name" value="Acyl_Trfase/lysoPLipase"/>
</dbReference>
<keyword evidence="4" id="KW-0378">Hydrolase</keyword>
<evidence type="ECO:0000256" key="5">
    <source>
        <dbReference type="SAM" id="MobiDB-lite"/>
    </source>
</evidence>
<evidence type="ECO:0000259" key="7">
    <source>
        <dbReference type="PROSITE" id="PS51635"/>
    </source>
</evidence>
<feature type="short sequence motif" description="DGA/G" evidence="4">
    <location>
        <begin position="1118"/>
        <end position="1120"/>
    </location>
</feature>
<feature type="short sequence motif" description="GXGXXG" evidence="4">
    <location>
        <begin position="973"/>
        <end position="978"/>
    </location>
</feature>
<feature type="short sequence motif" description="GXSXG" evidence="4">
    <location>
        <begin position="1005"/>
        <end position="1009"/>
    </location>
</feature>
<feature type="active site" description="Proton acceptor" evidence="4">
    <location>
        <position position="1118"/>
    </location>
</feature>
<dbReference type="EMBL" id="QKWP01001187">
    <property type="protein sequence ID" value="RIB10992.1"/>
    <property type="molecule type" value="Genomic_DNA"/>
</dbReference>
<dbReference type="InterPro" id="IPR019734">
    <property type="entry name" value="TPR_rpt"/>
</dbReference>
<reference evidence="8 9" key="1">
    <citation type="submission" date="2018-06" db="EMBL/GenBank/DDBJ databases">
        <title>Comparative genomics reveals the genomic features of Rhizophagus irregularis, R. cerebriforme, R. diaphanum and Gigaspora rosea, and their symbiotic lifestyle signature.</title>
        <authorList>
            <person name="Morin E."/>
            <person name="San Clemente H."/>
            <person name="Chen E.C.H."/>
            <person name="De La Providencia I."/>
            <person name="Hainaut M."/>
            <person name="Kuo A."/>
            <person name="Kohler A."/>
            <person name="Murat C."/>
            <person name="Tang N."/>
            <person name="Roy S."/>
            <person name="Loubradou J."/>
            <person name="Henrissat B."/>
            <person name="Grigoriev I.V."/>
            <person name="Corradi N."/>
            <person name="Roux C."/>
            <person name="Martin F.M."/>
        </authorList>
    </citation>
    <scope>NUCLEOTIDE SEQUENCE [LARGE SCALE GENOMIC DNA]</scope>
    <source>
        <strain evidence="8 9">DAOM 194757</strain>
    </source>
</reference>
<comment type="similarity">
    <text evidence="1">Belongs to the patatin family.</text>
</comment>
<dbReference type="Pfam" id="PF01734">
    <property type="entry name" value="Patatin"/>
    <property type="match status" value="1"/>
</dbReference>
<protein>
    <recommendedName>
        <fullName evidence="7">PNPLA domain-containing protein</fullName>
    </recommendedName>
</protein>
<accession>A0A397UL64</accession>
<evidence type="ECO:0000256" key="4">
    <source>
        <dbReference type="PROSITE-ProRule" id="PRU01161"/>
    </source>
</evidence>
<sequence length="1208" mass="139551">MTSQIEDIFLEIDTLIKSQFNDNNSEVKQKFEDALMLINEIEADDENQYGLYRYKYHTNYNSYLKTIGDRKSANNQEKLAKRYKKYSNTHSEEIQLIFENVTIPDIVDQNCNHKYEEVNELLGSIRKILVDELTEIDLANEFIEEMQRIFEKLNQLILLNVSETSKVKNIRTGLIDNLRSLKSLAHDVAYLKRIEFISVLSNSSNKRELLFGNVINTEEEINKRAKVLSTHFHPDKTNNTCSFELRGIYKSQCDALFIQILSFKEVLLNKLKSRCTSSLDDDVNDYEKYGNECWQNAIDYNNASKRDWNKLKVLKKDDLMKFSDQELKNKSIYMAGLAYQQYRAACKIADKNNSLKKQVKLRGYMALCQYFVKNSLTAQLYALAAINLQVQNRDDFTLQEINEAKKIFDKINGKSEEREEKEKEKESSSPDSPDSNTDIKLDSEFKNAMVLIGTKDQMTYKDRRIIQNSINRDLEYMVAGLLVEADRSLVRYESSYKEILRAKRHAKMNMVKGGATILFGMLGCTGSLATNTLLVVGLSNPFFIVVGLACIGFGIYSGYSLFKEGKNMLKEPKIRERLNKIINKALIAYDGGKYQEFINALSEEYDENNHKSLITSSNKIKGIDNKVDKLKKHGFRSDGIAYLLVLLGEVLCSGKTKVSGTHADFKGQAKKCFEEALSDVLVVEAKKLDDCTSELRKASKGYYKISILKRAFGKVVDSIMSREDTRLALEYLEDSQEMPFSSRLEEIRNIARINVAILNITEYEGDTIEEATKMVKEIRRSIERNYHFVNRAESRLEVLEDFLWIISGENLPDESPIHLEHEAEKAAKINKLNSLRYWKLAQESYEKAREMDPENPNYSLGFARCLLNLSKYTQVIDLTDVCPVLDSLSKYWHFRSIAYLKHRKYKDAMTCNTEALRIDPKDNLVNKYRELIKKLDENDCVDNYKRELKYEQDYFKNSHGNECPKYNILSIDGGGIRGVLPALFLSEIEYRTHRPISHLFNMIAGTSTGGIIAAGLSAQQSTNLTDLRPIFSASELLNIYKNDLKKFFIKEWSLLNIDMFTNKDRYNLLEKYLNGRSFYDAHENPEANDTFVDALMATTAAPTFFLPYKIKNKGTFLDGGIYLNNPALMAYDEAIRYKVTNEKISVLSLEDDIDRRMYGRLGNRYQRWQIFFEEPIKFDDYESIPNLLELGYQYIEELDFQMKIPLTS</sequence>
<keyword evidence="6" id="KW-0472">Membrane</keyword>
<dbReference type="GO" id="GO:0047372">
    <property type="term" value="F:monoacylglycerol lipase activity"/>
    <property type="evidence" value="ECO:0007669"/>
    <property type="project" value="TreeGrafter"/>
</dbReference>
<organism evidence="8 9">
    <name type="scientific">Gigaspora rosea</name>
    <dbReference type="NCBI Taxonomy" id="44941"/>
    <lineage>
        <taxon>Eukaryota</taxon>
        <taxon>Fungi</taxon>
        <taxon>Fungi incertae sedis</taxon>
        <taxon>Mucoromycota</taxon>
        <taxon>Glomeromycotina</taxon>
        <taxon>Glomeromycetes</taxon>
        <taxon>Diversisporales</taxon>
        <taxon>Gigasporaceae</taxon>
        <taxon>Gigaspora</taxon>
    </lineage>
</organism>
<dbReference type="Gene3D" id="3.40.1090.10">
    <property type="entry name" value="Cytosolic phospholipase A2 catalytic domain"/>
    <property type="match status" value="2"/>
</dbReference>
<dbReference type="Proteomes" id="UP000266673">
    <property type="component" value="Unassembled WGS sequence"/>
</dbReference>
<dbReference type="PROSITE" id="PS50005">
    <property type="entry name" value="TPR"/>
    <property type="match status" value="1"/>
</dbReference>
<keyword evidence="6" id="KW-1133">Transmembrane helix</keyword>